<evidence type="ECO:0000259" key="4">
    <source>
        <dbReference type="Pfam" id="PF24883"/>
    </source>
</evidence>
<dbReference type="Proteomes" id="UP000253153">
    <property type="component" value="Unassembled WGS sequence"/>
</dbReference>
<keyword evidence="2 3" id="KW-0040">ANK repeat</keyword>
<gene>
    <name evidence="5" type="ORF">FIESC28_05539</name>
</gene>
<feature type="domain" description="Nephrocystin 3-like N-terminal" evidence="4">
    <location>
        <begin position="118"/>
        <end position="275"/>
    </location>
</feature>
<feature type="repeat" description="ANK" evidence="3">
    <location>
        <begin position="568"/>
        <end position="600"/>
    </location>
</feature>
<evidence type="ECO:0000256" key="1">
    <source>
        <dbReference type="ARBA" id="ARBA00022737"/>
    </source>
</evidence>
<dbReference type="SUPFAM" id="SSF48403">
    <property type="entry name" value="Ankyrin repeat"/>
    <property type="match status" value="2"/>
</dbReference>
<sequence>MVSPKPDETRPDVLAQNHASGCQYLGPGDGDQNVVSSNGVQFNDRSDRRQYTTLALHLQAGGPGIPSVWNLAEALNFSKTEPAEPTATALADWLMRQEDSPLDVNRQHLDIVSQRAPGTGQWIIASKELQQWRDSSNRSHGSIGIHGIYTLKSEIQEKQDSACIYFYFHEGDEKSPPVARIWSTLLSQLLQHPASKHISEALRVKFNNSFRGSAPIHPLEYFDLFRAQSSLFKTVYLVIDALDSCTNTQGERTRQILQESLRKLPGNIRVLFTSRRESLIRDLDISTRIEVTPRAEDIGIYVQDRMNVDTELRRVLENTDHQEMVIDKVTKLTMKSGMFLLAKLHLHNITKQGTLADIKEALQQLPTTSSGAFEVSIRKIIRAENPYETDLAKHVFTWVVHAKTGLTVDQILWFNQLAWIKRLLRSGADINSKCSNGQTPLHWAAVLGRYRILFFLVQKAADVNIQDKSGDTALHKLLMGPMTEGTRDVRCLIRAGARIDLKGSKGLTPLSSAIRYGPTSIALLMVENQQDVDVEVTEGWTSLKEVFYHAHEMIHKLGDSGKGKPVNDGWTPLREAVRAHVSCLIEALLQKGVNLNRPTSDGWLPVLHLVKSGNAEVLQKLLERQPDPANASQRDTNDGRSALHWAFYYKRYSAIKLLLKHGADVNEKDPDGSTPLIQAIRERNEDMVWLLLKKGAKVNQKDGKGWLPLHHSIECKNKEIAWLLIANKPNVQLRHINVPSTLGLALRKSEYSIAWLLCQAGADINEVDNGGMTSLHRACRDGRLKEVEFLLGNGVDLAAKDTAGSTALHYAVLGGRVKILELILSQSAARQVIDEPDGKGNTALLLAILQRSRPMLQSLLISGASCEEQGSAGLTALHLAASLGFTTGLELLMSRTNDIDETDSQGYNAVHHAVNGKDATESTVMMLAEGGVDLEAQDHSGLTPLMLAVHLGKVKMTRELIAQGVNIHARNDHGWSAMDLVDSQGYQSREHSVIRAYLLEGPPSAEEPEY</sequence>
<dbReference type="RefSeq" id="XP_031016236.1">
    <property type="nucleotide sequence ID" value="XM_031159684.1"/>
</dbReference>
<keyword evidence="6" id="KW-1185">Reference proteome</keyword>
<keyword evidence="1" id="KW-0677">Repeat</keyword>
<dbReference type="Pfam" id="PF24883">
    <property type="entry name" value="NPHP3_N"/>
    <property type="match status" value="1"/>
</dbReference>
<evidence type="ECO:0000313" key="6">
    <source>
        <dbReference type="Proteomes" id="UP000253153"/>
    </source>
</evidence>
<feature type="repeat" description="ANK" evidence="3">
    <location>
        <begin position="940"/>
        <end position="972"/>
    </location>
</feature>
<name>A0A366RR29_9HYPO</name>
<evidence type="ECO:0000256" key="2">
    <source>
        <dbReference type="ARBA" id="ARBA00023043"/>
    </source>
</evidence>
<dbReference type="InterPro" id="IPR036770">
    <property type="entry name" value="Ankyrin_rpt-contain_sf"/>
</dbReference>
<dbReference type="InterPro" id="IPR056884">
    <property type="entry name" value="NPHP3-like_N"/>
</dbReference>
<dbReference type="InterPro" id="IPR002110">
    <property type="entry name" value="Ankyrin_rpt"/>
</dbReference>
<organism evidence="5 6">
    <name type="scientific">Fusarium coffeatum</name>
    <dbReference type="NCBI Taxonomy" id="231269"/>
    <lineage>
        <taxon>Eukaryota</taxon>
        <taxon>Fungi</taxon>
        <taxon>Dikarya</taxon>
        <taxon>Ascomycota</taxon>
        <taxon>Pezizomycotina</taxon>
        <taxon>Sordariomycetes</taxon>
        <taxon>Hypocreomycetidae</taxon>
        <taxon>Hypocreales</taxon>
        <taxon>Nectriaceae</taxon>
        <taxon>Fusarium</taxon>
        <taxon>Fusarium incarnatum-equiseti species complex</taxon>
    </lineage>
</organism>
<feature type="repeat" description="ANK" evidence="3">
    <location>
        <begin position="638"/>
        <end position="670"/>
    </location>
</feature>
<dbReference type="OrthoDB" id="195446at2759"/>
<reference evidence="5 6" key="1">
    <citation type="submission" date="2018-06" db="EMBL/GenBank/DDBJ databases">
        <title>Fusarium incarnatum-equiseti species complex species 28.</title>
        <authorList>
            <person name="Gardiner D.M."/>
        </authorList>
    </citation>
    <scope>NUCLEOTIDE SEQUENCE [LARGE SCALE GENOMIC DNA]</scope>
    <source>
        <strain evidence="5 6">FIESC_28</strain>
    </source>
</reference>
<dbReference type="Pfam" id="PF00023">
    <property type="entry name" value="Ank"/>
    <property type="match status" value="1"/>
</dbReference>
<dbReference type="PANTHER" id="PTHR24171:SF9">
    <property type="entry name" value="ANKYRIN REPEAT DOMAIN-CONTAINING PROTEIN 39"/>
    <property type="match status" value="1"/>
</dbReference>
<dbReference type="PROSITE" id="PS50088">
    <property type="entry name" value="ANK_REPEAT"/>
    <property type="match status" value="9"/>
</dbReference>
<dbReference type="PANTHER" id="PTHR24171">
    <property type="entry name" value="ANKYRIN REPEAT DOMAIN-CONTAINING PROTEIN 39-RELATED"/>
    <property type="match status" value="1"/>
</dbReference>
<dbReference type="EMBL" id="QKXC01000113">
    <property type="protein sequence ID" value="RBR19544.1"/>
    <property type="molecule type" value="Genomic_DNA"/>
</dbReference>
<comment type="caution">
    <text evidence="5">The sequence shown here is derived from an EMBL/GenBank/DDBJ whole genome shotgun (WGS) entry which is preliminary data.</text>
</comment>
<dbReference type="SMART" id="SM00248">
    <property type="entry name" value="ANK"/>
    <property type="match status" value="15"/>
</dbReference>
<feature type="repeat" description="ANK" evidence="3">
    <location>
        <begin position="872"/>
        <end position="904"/>
    </location>
</feature>
<feature type="repeat" description="ANK" evidence="3">
    <location>
        <begin position="436"/>
        <end position="468"/>
    </location>
</feature>
<dbReference type="GeneID" id="41994980"/>
<dbReference type="PROSITE" id="PS50297">
    <property type="entry name" value="ANK_REP_REGION"/>
    <property type="match status" value="8"/>
</dbReference>
<feature type="repeat" description="ANK" evidence="3">
    <location>
        <begin position="671"/>
        <end position="703"/>
    </location>
</feature>
<dbReference type="Gene3D" id="1.25.40.20">
    <property type="entry name" value="Ankyrin repeat-containing domain"/>
    <property type="match status" value="3"/>
</dbReference>
<dbReference type="PRINTS" id="PR01415">
    <property type="entry name" value="ANKYRIN"/>
</dbReference>
<feature type="repeat" description="ANK" evidence="3">
    <location>
        <begin position="770"/>
        <end position="802"/>
    </location>
</feature>
<protein>
    <recommendedName>
        <fullName evidence="4">Nephrocystin 3-like N-terminal domain-containing protein</fullName>
    </recommendedName>
</protein>
<proteinExistence type="predicted"/>
<evidence type="ECO:0000256" key="3">
    <source>
        <dbReference type="PROSITE-ProRule" id="PRU00023"/>
    </source>
</evidence>
<feature type="repeat" description="ANK" evidence="3">
    <location>
        <begin position="905"/>
        <end position="939"/>
    </location>
</feature>
<feature type="repeat" description="ANK" evidence="3">
    <location>
        <begin position="803"/>
        <end position="835"/>
    </location>
</feature>
<dbReference type="AlphaFoldDB" id="A0A366RR29"/>
<dbReference type="Pfam" id="PF12796">
    <property type="entry name" value="Ank_2"/>
    <property type="match status" value="4"/>
</dbReference>
<accession>A0A366RR29</accession>
<evidence type="ECO:0000313" key="5">
    <source>
        <dbReference type="EMBL" id="RBR19544.1"/>
    </source>
</evidence>